<accession>A0A3M7DQZ3</accession>
<dbReference type="InterPro" id="IPR019195">
    <property type="entry name" value="ABC_ATPase_put"/>
</dbReference>
<evidence type="ECO:0000259" key="2">
    <source>
        <dbReference type="Pfam" id="PF20446"/>
    </source>
</evidence>
<dbReference type="PANTHER" id="PTHR38149:SF1">
    <property type="entry name" value="ATPASE"/>
    <property type="match status" value="1"/>
</dbReference>
<evidence type="ECO:0000259" key="1">
    <source>
        <dbReference type="Pfam" id="PF09818"/>
    </source>
</evidence>
<feature type="domain" description="MRB1590-like C-terminal" evidence="3">
    <location>
        <begin position="481"/>
        <end position="563"/>
    </location>
</feature>
<dbReference type="InterPro" id="IPR049069">
    <property type="entry name" value="MRB1590-like_C"/>
</dbReference>
<dbReference type="Pfam" id="PF20446">
    <property type="entry name" value="ABC_N"/>
    <property type="match status" value="1"/>
</dbReference>
<evidence type="ECO:0000313" key="4">
    <source>
        <dbReference type="EMBL" id="RMY66725.1"/>
    </source>
</evidence>
<evidence type="ECO:0000313" key="5">
    <source>
        <dbReference type="Proteomes" id="UP000269539"/>
    </source>
</evidence>
<sequence>AYKRLYGKYEHTGLSFTLSVDHVQGDAFASPSRVRAIMPWQQTGLPKEFLQSDIRRIALCDYVTRVCASIIRSKHMDQGPNAGGGGGWSGPKGGAFNINAPGQEVLPRTSAMISSGGETIELRFTTSLPAAGRTVLGQQAWQILAVNVVELVQQSLLYGNLDQAKLGQHVISVENQSALRAQLAPANLIAFVANGAILPRASGASAAPMDPKKAIRFQSPKELEVSFSLPDGSTVSGMGVARGITLLTGGGFHGKSTLLEAIQLGIYNHIPGDGRELIVTDPTAVKIRAEDGRAVSSVDISPFIRNLPGGRDTKNFSTDDASGSTSMATNIQEALEVGCKSLLIDEDSSATNLLVRDVRMQTLIRNEPIQPLVAKARSLFTQHGVSTVIVIGGLGDWLSVADQVIAMEGYIPRAITADAKAVVQQYPSMVTEDKTYGSVPARNIQVSLAGTRSPFAMRKGFISMKPQARNPVDDPSEAEAGIDLNGIDQLVEVGQSRTIAVLLEQVAGKTAANASPLASLLETMSNRLGVESCLPTNLAHGDLVGARGLEFAAALSRMRGVSVNSPFRDTDGYIDRESSWHSSQGYDDGQWRPSQAWNASADEIPTEPWSAPSSSTAAPATASVASSYKMYTGDGSTDDGWPSESDFKSFDELWDANEPVMATSCSLFDQANDSSDEINDLKSAIKHVSQSAHVDPRFALAIMMQESKGCVRVWSTSHSVTNPGLFQSHKGSGSCNTGTEFSASGVQNPCPASEIRQMVSDGVQGTDSGDGLKQLLKDEGGNFFKAARRYNSGSIDPSGDLSKGVATHCYASDVANRLIGTLTGEASACTLDE</sequence>
<evidence type="ECO:0000259" key="3">
    <source>
        <dbReference type="Pfam" id="PF21117"/>
    </source>
</evidence>
<gene>
    <name evidence="4" type="ORF">D0864_11764</name>
</gene>
<dbReference type="Pfam" id="PF09818">
    <property type="entry name" value="ABC_ATPase"/>
    <property type="match status" value="1"/>
</dbReference>
<protein>
    <recommendedName>
        <fullName evidence="6">ABC transporter domain-containing protein</fullName>
    </recommendedName>
</protein>
<proteinExistence type="predicted"/>
<dbReference type="EMBL" id="QWIO01001759">
    <property type="protein sequence ID" value="RMY66725.1"/>
    <property type="molecule type" value="Genomic_DNA"/>
</dbReference>
<name>A0A3M7DQZ3_HORWE</name>
<dbReference type="InterPro" id="IPR023346">
    <property type="entry name" value="Lysozyme-like_dom_sf"/>
</dbReference>
<dbReference type="VEuPathDB" id="FungiDB:BTJ68_05350"/>
<dbReference type="Gene3D" id="1.10.530.10">
    <property type="match status" value="1"/>
</dbReference>
<dbReference type="PANTHER" id="PTHR38149">
    <property type="entry name" value="ATPASE"/>
    <property type="match status" value="1"/>
</dbReference>
<dbReference type="InterPro" id="IPR046833">
    <property type="entry name" value="ABC_N"/>
</dbReference>
<feature type="domain" description="ATPase of the ABC class N-terminal" evidence="2">
    <location>
        <begin position="1"/>
        <end position="158"/>
    </location>
</feature>
<evidence type="ECO:0008006" key="6">
    <source>
        <dbReference type="Google" id="ProtNLM"/>
    </source>
</evidence>
<feature type="non-terminal residue" evidence="4">
    <location>
        <position position="1"/>
    </location>
</feature>
<comment type="caution">
    <text evidence="4">The sequence shown here is derived from an EMBL/GenBank/DDBJ whole genome shotgun (WGS) entry which is preliminary data.</text>
</comment>
<feature type="domain" description="ATPase of the ABC class C-terminal" evidence="1">
    <location>
        <begin position="163"/>
        <end position="433"/>
    </location>
</feature>
<organism evidence="4 5">
    <name type="scientific">Hortaea werneckii</name>
    <name type="common">Black yeast</name>
    <name type="synonym">Cladosporium werneckii</name>
    <dbReference type="NCBI Taxonomy" id="91943"/>
    <lineage>
        <taxon>Eukaryota</taxon>
        <taxon>Fungi</taxon>
        <taxon>Dikarya</taxon>
        <taxon>Ascomycota</taxon>
        <taxon>Pezizomycotina</taxon>
        <taxon>Dothideomycetes</taxon>
        <taxon>Dothideomycetidae</taxon>
        <taxon>Mycosphaerellales</taxon>
        <taxon>Teratosphaeriaceae</taxon>
        <taxon>Hortaea</taxon>
    </lineage>
</organism>
<dbReference type="AlphaFoldDB" id="A0A3M7DQZ3"/>
<dbReference type="SUPFAM" id="SSF53955">
    <property type="entry name" value="Lysozyme-like"/>
    <property type="match status" value="1"/>
</dbReference>
<dbReference type="Proteomes" id="UP000269539">
    <property type="component" value="Unassembled WGS sequence"/>
</dbReference>
<dbReference type="InterPro" id="IPR046834">
    <property type="entry name" value="ABC_ATPase_C"/>
</dbReference>
<dbReference type="Pfam" id="PF21117">
    <property type="entry name" value="MRB1590_C"/>
    <property type="match status" value="1"/>
</dbReference>
<reference evidence="4 5" key="1">
    <citation type="journal article" date="2018" name="BMC Genomics">
        <title>Genomic evidence for intraspecific hybridization in a clonal and extremely halotolerant yeast.</title>
        <authorList>
            <person name="Gostincar C."/>
            <person name="Stajich J.E."/>
            <person name="Zupancic J."/>
            <person name="Zalar P."/>
            <person name="Gunde-Cimerman N."/>
        </authorList>
    </citation>
    <scope>NUCLEOTIDE SEQUENCE [LARGE SCALE GENOMIC DNA]</scope>
    <source>
        <strain evidence="4 5">EXF-10513</strain>
    </source>
</reference>